<dbReference type="Pfam" id="PF13411">
    <property type="entry name" value="MerR_1"/>
    <property type="match status" value="1"/>
</dbReference>
<sequence length="153" mass="16775">MTASTVPRSYSIKEAAALTGLPASTLRYYEQIGVISPISRGASSKHRVYDEGDLDQLMWVACLAATGMSVGDMRQYMANNRLGAEAAADQEQLLAEQQRRLATEAEALALRQRYVQLKIAYWQAVQAGDAIRAEELSVEARALADELRRVGKA</sequence>
<dbReference type="EMBL" id="JBHTCH010000020">
    <property type="protein sequence ID" value="MFC7361824.1"/>
    <property type="molecule type" value="Genomic_DNA"/>
</dbReference>
<dbReference type="Gene3D" id="1.10.1660.10">
    <property type="match status" value="1"/>
</dbReference>
<dbReference type="PROSITE" id="PS50937">
    <property type="entry name" value="HTH_MERR_2"/>
    <property type="match status" value="1"/>
</dbReference>
<accession>A0ABW2N5V6</accession>
<feature type="domain" description="HTH merR-type" evidence="2">
    <location>
        <begin position="9"/>
        <end position="79"/>
    </location>
</feature>
<dbReference type="CDD" id="cd01109">
    <property type="entry name" value="HTH_YyaN"/>
    <property type="match status" value="1"/>
</dbReference>
<gene>
    <name evidence="3" type="ORF">ACFQO6_16250</name>
</gene>
<dbReference type="Proteomes" id="UP001596524">
    <property type="component" value="Unassembled WGS sequence"/>
</dbReference>
<evidence type="ECO:0000256" key="1">
    <source>
        <dbReference type="ARBA" id="ARBA00023125"/>
    </source>
</evidence>
<protein>
    <submittedName>
        <fullName evidence="3">MerR family transcriptional regulator</fullName>
    </submittedName>
</protein>
<evidence type="ECO:0000313" key="3">
    <source>
        <dbReference type="EMBL" id="MFC7361824.1"/>
    </source>
</evidence>
<reference evidence="4" key="1">
    <citation type="journal article" date="2019" name="Int. J. Syst. Evol. Microbiol.">
        <title>The Global Catalogue of Microorganisms (GCM) 10K type strain sequencing project: providing services to taxonomists for standard genome sequencing and annotation.</title>
        <authorList>
            <consortium name="The Broad Institute Genomics Platform"/>
            <consortium name="The Broad Institute Genome Sequencing Center for Infectious Disease"/>
            <person name="Wu L."/>
            <person name="Ma J."/>
        </authorList>
    </citation>
    <scope>NUCLEOTIDE SEQUENCE [LARGE SCALE GENOMIC DNA]</scope>
    <source>
        <strain evidence="4">FCH27</strain>
    </source>
</reference>
<dbReference type="PANTHER" id="PTHR30204:SF98">
    <property type="entry name" value="HTH-TYPE TRANSCRIPTIONAL REGULATOR ADHR"/>
    <property type="match status" value="1"/>
</dbReference>
<organism evidence="3 4">
    <name type="scientific">Nocardioides astragali</name>
    <dbReference type="NCBI Taxonomy" id="1776736"/>
    <lineage>
        <taxon>Bacteria</taxon>
        <taxon>Bacillati</taxon>
        <taxon>Actinomycetota</taxon>
        <taxon>Actinomycetes</taxon>
        <taxon>Propionibacteriales</taxon>
        <taxon>Nocardioidaceae</taxon>
        <taxon>Nocardioides</taxon>
    </lineage>
</organism>
<evidence type="ECO:0000313" key="4">
    <source>
        <dbReference type="Proteomes" id="UP001596524"/>
    </source>
</evidence>
<keyword evidence="1" id="KW-0238">DNA-binding</keyword>
<dbReference type="InterPro" id="IPR000551">
    <property type="entry name" value="MerR-type_HTH_dom"/>
</dbReference>
<dbReference type="RefSeq" id="WP_255892272.1">
    <property type="nucleotide sequence ID" value="NZ_JAFMZM010000006.1"/>
</dbReference>
<comment type="caution">
    <text evidence="3">The sequence shown here is derived from an EMBL/GenBank/DDBJ whole genome shotgun (WGS) entry which is preliminary data.</text>
</comment>
<dbReference type="InterPro" id="IPR047057">
    <property type="entry name" value="MerR_fam"/>
</dbReference>
<evidence type="ECO:0000259" key="2">
    <source>
        <dbReference type="PROSITE" id="PS50937"/>
    </source>
</evidence>
<dbReference type="SUPFAM" id="SSF46955">
    <property type="entry name" value="Putative DNA-binding domain"/>
    <property type="match status" value="1"/>
</dbReference>
<dbReference type="PANTHER" id="PTHR30204">
    <property type="entry name" value="REDOX-CYCLING DRUG-SENSING TRANSCRIPTIONAL ACTIVATOR SOXR"/>
    <property type="match status" value="1"/>
</dbReference>
<name>A0ABW2N5V6_9ACTN</name>
<keyword evidence="4" id="KW-1185">Reference proteome</keyword>
<dbReference type="InterPro" id="IPR009061">
    <property type="entry name" value="DNA-bd_dom_put_sf"/>
</dbReference>
<dbReference type="SMART" id="SM00422">
    <property type="entry name" value="HTH_MERR"/>
    <property type="match status" value="1"/>
</dbReference>
<proteinExistence type="predicted"/>